<keyword evidence="2" id="KW-0175">Coiled coil</keyword>
<gene>
    <name evidence="5" type="ORF">JKF63_06243</name>
</gene>
<reference evidence="5 6" key="1">
    <citation type="submission" date="2021-02" db="EMBL/GenBank/DDBJ databases">
        <title>Porcisia hertigi Genome sequencing and assembly.</title>
        <authorList>
            <person name="Almutairi H."/>
            <person name="Gatherer D."/>
        </authorList>
    </citation>
    <scope>NUCLEOTIDE SEQUENCE [LARGE SCALE GENOMIC DNA]</scope>
    <source>
        <strain evidence="5 6">C119</strain>
    </source>
</reference>
<sequence>MPSGPKTNKYTNRHSEEARLRDEARLIDSRLAREAAKEDARWAETDPKMLKKKEKQREMEQKQLEKATRDAEKKEQLQEEEQEMNVNVPKKVAKRQIQKDLSKMLADYDKQRDAIRQGQHGSVVMPAMKEEVPLPSGNMNRVRGVAANSASGHESNTIKASGTVSDVLTALERGDNAKAAADLPDNRHIGKRAKVLYKAFYAEHFDQLKEERPGLRRTQYNDIIWEMWQKNPANPFVMRSEKVAHERLEAERRWLDGDSDDEEEGEAENGTQCAAN</sequence>
<organism evidence="5 6">
    <name type="scientific">Porcisia hertigi</name>
    <dbReference type="NCBI Taxonomy" id="2761500"/>
    <lineage>
        <taxon>Eukaryota</taxon>
        <taxon>Discoba</taxon>
        <taxon>Euglenozoa</taxon>
        <taxon>Kinetoplastea</taxon>
        <taxon>Metakinetoplastina</taxon>
        <taxon>Trypanosomatida</taxon>
        <taxon>Trypanosomatidae</taxon>
        <taxon>Leishmaniinae</taxon>
        <taxon>Porcisia</taxon>
    </lineage>
</organism>
<dbReference type="PANTHER" id="PTHR21680:SF0">
    <property type="entry name" value="COILED-COIL DOMAIN-CONTAINING PROTEIN 124"/>
    <property type="match status" value="1"/>
</dbReference>
<feature type="compositionally biased region" description="Acidic residues" evidence="3">
    <location>
        <begin position="257"/>
        <end position="267"/>
    </location>
</feature>
<dbReference type="Proteomes" id="UP000674318">
    <property type="component" value="Chromosome 13"/>
</dbReference>
<evidence type="ECO:0000256" key="3">
    <source>
        <dbReference type="SAM" id="MobiDB-lite"/>
    </source>
</evidence>
<name>A0A836IU85_9TRYP</name>
<evidence type="ECO:0000256" key="2">
    <source>
        <dbReference type="ARBA" id="ARBA00023054"/>
    </source>
</evidence>
<evidence type="ECO:0000313" key="5">
    <source>
        <dbReference type="EMBL" id="KAG5509538.1"/>
    </source>
</evidence>
<feature type="compositionally biased region" description="Polar residues" evidence="3">
    <location>
        <begin position="1"/>
        <end position="10"/>
    </location>
</feature>
<dbReference type="PANTHER" id="PTHR21680">
    <property type="entry name" value="COILED-COIL DOMAIN-CONTAINING PROTEIN 124"/>
    <property type="match status" value="1"/>
</dbReference>
<feature type="compositionally biased region" description="Basic and acidic residues" evidence="3">
    <location>
        <begin position="13"/>
        <end position="77"/>
    </location>
</feature>
<dbReference type="GO" id="GO:0006366">
    <property type="term" value="P:transcription by RNA polymerase II"/>
    <property type="evidence" value="ECO:0007669"/>
    <property type="project" value="TreeGrafter"/>
</dbReference>
<dbReference type="GO" id="GO:0005634">
    <property type="term" value="C:nucleus"/>
    <property type="evidence" value="ECO:0007669"/>
    <property type="project" value="TreeGrafter"/>
</dbReference>
<dbReference type="GeneID" id="94292270"/>
<feature type="region of interest" description="Disordered" evidence="3">
    <location>
        <begin position="250"/>
        <end position="276"/>
    </location>
</feature>
<evidence type="ECO:0000259" key="4">
    <source>
        <dbReference type="Pfam" id="PF06244"/>
    </source>
</evidence>
<protein>
    <recommendedName>
        <fullName evidence="4">Coiled-coil domain-containing protein</fullName>
    </recommendedName>
</protein>
<comment type="caution">
    <text evidence="5">The sequence shown here is derived from an EMBL/GenBank/DDBJ whole genome shotgun (WGS) entry which is preliminary data.</text>
</comment>
<feature type="domain" description="Coiled-coil" evidence="4">
    <location>
        <begin position="154"/>
        <end position="236"/>
    </location>
</feature>
<comment type="similarity">
    <text evidence="1">Belongs to the CCDC124 family.</text>
</comment>
<dbReference type="Pfam" id="PF06244">
    <property type="entry name" value="Ccdc124"/>
    <property type="match status" value="1"/>
</dbReference>
<dbReference type="KEGG" id="phet:94292270"/>
<dbReference type="InterPro" id="IPR054414">
    <property type="entry name" value="Ccdc124/Oxs1_C"/>
</dbReference>
<dbReference type="AlphaFoldDB" id="A0A836IU85"/>
<dbReference type="OrthoDB" id="76412at2759"/>
<dbReference type="EMBL" id="JAFJZO010000013">
    <property type="protein sequence ID" value="KAG5509538.1"/>
    <property type="molecule type" value="Genomic_DNA"/>
</dbReference>
<dbReference type="GO" id="GO:0003713">
    <property type="term" value="F:transcription coactivator activity"/>
    <property type="evidence" value="ECO:0007669"/>
    <property type="project" value="TreeGrafter"/>
</dbReference>
<keyword evidence="6" id="KW-1185">Reference proteome</keyword>
<dbReference type="RefSeq" id="XP_067758690.1">
    <property type="nucleotide sequence ID" value="XM_067902193.1"/>
</dbReference>
<feature type="region of interest" description="Disordered" evidence="3">
    <location>
        <begin position="1"/>
        <end position="94"/>
    </location>
</feature>
<proteinExistence type="inferred from homology"/>
<evidence type="ECO:0000256" key="1">
    <source>
        <dbReference type="ARBA" id="ARBA00008296"/>
    </source>
</evidence>
<evidence type="ECO:0000313" key="6">
    <source>
        <dbReference type="Proteomes" id="UP000674318"/>
    </source>
</evidence>
<dbReference type="InterPro" id="IPR010422">
    <property type="entry name" value="Ccdc124/Oxs1"/>
</dbReference>
<accession>A0A836IU85</accession>